<sequence>MDKKEDLGDYLTRELNARNLTIQGLAAQAEMTYEVVRSAVRGQAAPSWENVNRMLRPLGVRLAIVPLDSATQPVEATERATSSAVTH</sequence>
<dbReference type="GO" id="GO:0003677">
    <property type="term" value="F:DNA binding"/>
    <property type="evidence" value="ECO:0007669"/>
    <property type="project" value="InterPro"/>
</dbReference>
<evidence type="ECO:0000313" key="2">
    <source>
        <dbReference type="Proteomes" id="UP000483286"/>
    </source>
</evidence>
<dbReference type="SUPFAM" id="SSF47413">
    <property type="entry name" value="lambda repressor-like DNA-binding domains"/>
    <property type="match status" value="1"/>
</dbReference>
<evidence type="ECO:0000313" key="1">
    <source>
        <dbReference type="EMBL" id="MVN88795.1"/>
    </source>
</evidence>
<organism evidence="1 2">
    <name type="scientific">Deinococcus arboris</name>
    <dbReference type="NCBI Taxonomy" id="2682977"/>
    <lineage>
        <taxon>Bacteria</taxon>
        <taxon>Thermotogati</taxon>
        <taxon>Deinococcota</taxon>
        <taxon>Deinococci</taxon>
        <taxon>Deinococcales</taxon>
        <taxon>Deinococcaceae</taxon>
        <taxon>Deinococcus</taxon>
    </lineage>
</organism>
<gene>
    <name evidence="1" type="ORF">GO986_18815</name>
</gene>
<evidence type="ECO:0008006" key="3">
    <source>
        <dbReference type="Google" id="ProtNLM"/>
    </source>
</evidence>
<dbReference type="Gene3D" id="1.10.260.40">
    <property type="entry name" value="lambda repressor-like DNA-binding domains"/>
    <property type="match status" value="1"/>
</dbReference>
<proteinExistence type="predicted"/>
<dbReference type="EMBL" id="WQLB01000034">
    <property type="protein sequence ID" value="MVN88795.1"/>
    <property type="molecule type" value="Genomic_DNA"/>
</dbReference>
<accession>A0A7C9I1P5</accession>
<dbReference type="Proteomes" id="UP000483286">
    <property type="component" value="Unassembled WGS sequence"/>
</dbReference>
<reference evidence="1 2" key="1">
    <citation type="submission" date="2019-12" db="EMBL/GenBank/DDBJ databases">
        <title>Deinococcus sp. HMF7620 Genome sequencing and assembly.</title>
        <authorList>
            <person name="Kang H."/>
            <person name="Kim H."/>
            <person name="Joh K."/>
        </authorList>
    </citation>
    <scope>NUCLEOTIDE SEQUENCE [LARGE SCALE GENOMIC DNA]</scope>
    <source>
        <strain evidence="1 2">HMF7620</strain>
    </source>
</reference>
<name>A0A7C9I1P5_9DEIO</name>
<protein>
    <recommendedName>
        <fullName evidence="3">HTH cro/C1-type domain-containing protein</fullName>
    </recommendedName>
</protein>
<dbReference type="InterPro" id="IPR010982">
    <property type="entry name" value="Lambda_DNA-bd_dom_sf"/>
</dbReference>
<keyword evidence="2" id="KW-1185">Reference proteome</keyword>
<dbReference type="AlphaFoldDB" id="A0A7C9I1P5"/>
<dbReference type="RefSeq" id="WP_157460928.1">
    <property type="nucleotide sequence ID" value="NZ_WQLB01000034.1"/>
</dbReference>
<comment type="caution">
    <text evidence="1">The sequence shown here is derived from an EMBL/GenBank/DDBJ whole genome shotgun (WGS) entry which is preliminary data.</text>
</comment>